<comment type="caution">
    <text evidence="1">The sequence shown here is derived from an EMBL/GenBank/DDBJ whole genome shotgun (WGS) entry which is preliminary data.</text>
</comment>
<organism evidence="1 2">
    <name type="scientific">Blautia faecis</name>
    <dbReference type="NCBI Taxonomy" id="871665"/>
    <lineage>
        <taxon>Bacteria</taxon>
        <taxon>Bacillati</taxon>
        <taxon>Bacillota</taxon>
        <taxon>Clostridia</taxon>
        <taxon>Lachnospirales</taxon>
        <taxon>Lachnospiraceae</taxon>
        <taxon>Blautia</taxon>
    </lineage>
</organism>
<keyword evidence="2" id="KW-1185">Reference proteome</keyword>
<gene>
    <name evidence="1" type="ORF">G5B17_17305</name>
</gene>
<dbReference type="RefSeq" id="WP_148463597.1">
    <property type="nucleotide sequence ID" value="NZ_JAAITS010000061.1"/>
</dbReference>
<dbReference type="GeneID" id="69515904"/>
<evidence type="ECO:0008006" key="3">
    <source>
        <dbReference type="Google" id="ProtNLM"/>
    </source>
</evidence>
<dbReference type="EMBL" id="JAAITS010000061">
    <property type="protein sequence ID" value="NSG87118.1"/>
    <property type="molecule type" value="Genomic_DNA"/>
</dbReference>
<dbReference type="Proteomes" id="UP001644719">
    <property type="component" value="Unassembled WGS sequence"/>
</dbReference>
<accession>A0ABX2HBV7</accession>
<protein>
    <recommendedName>
        <fullName evidence="3">Transposase, YhgA-like</fullName>
    </recommendedName>
</protein>
<evidence type="ECO:0000313" key="1">
    <source>
        <dbReference type="EMBL" id="NSG87118.1"/>
    </source>
</evidence>
<reference evidence="1 2" key="1">
    <citation type="journal article" date="2020" name="Cell Host Microbe">
        <title>Functional and Genomic Variation between Human-Derived Isolates of Lachnospiraceae Reveals Inter- and Intra-Species Diversity.</title>
        <authorList>
            <person name="Sorbara M.T."/>
            <person name="Littmann E.R."/>
            <person name="Fontana E."/>
            <person name="Moody T.U."/>
            <person name="Kohout C.E."/>
            <person name="Gjonbalaj M."/>
            <person name="Eaton V."/>
            <person name="Seok R."/>
            <person name="Leiner I.M."/>
            <person name="Pamer E.G."/>
        </authorList>
    </citation>
    <scope>NUCLEOTIDE SEQUENCE [LARGE SCALE GENOMIC DNA]</scope>
    <source>
        <strain evidence="1 2">MSK.17.74</strain>
    </source>
</reference>
<proteinExistence type="predicted"/>
<evidence type="ECO:0000313" key="2">
    <source>
        <dbReference type="Proteomes" id="UP001644719"/>
    </source>
</evidence>
<name>A0ABX2HBV7_9FIRM</name>
<sequence length="171" mass="20056">MDDLTGANDFPEELQKLFFETPMLLFEVYYFKNIHWFQTDLQQVCGFLQRTNDKTALREYVKANEEVFSKLEEDTFDLLTVMSGIRAMKLIKRDVETVGGEFDMCKAFDDMMRDSKQEGIREGRREGERKTEERMNELIQKLVSAGRINDLLQASNNKKYRKKLMAELGIA</sequence>